<proteinExistence type="predicted"/>
<dbReference type="PANTHER" id="PTHR34387">
    <property type="entry name" value="SLR1258 PROTEIN"/>
    <property type="match status" value="1"/>
</dbReference>
<evidence type="ECO:0000313" key="3">
    <source>
        <dbReference type="Proteomes" id="UP001379945"/>
    </source>
</evidence>
<dbReference type="InterPro" id="IPR007497">
    <property type="entry name" value="SIMPL/DUF541"/>
</dbReference>
<dbReference type="EMBL" id="JBBUTI010000004">
    <property type="protein sequence ID" value="MEK8046118.1"/>
    <property type="molecule type" value="Genomic_DNA"/>
</dbReference>
<comment type="caution">
    <text evidence="2">The sequence shown here is derived from an EMBL/GenBank/DDBJ whole genome shotgun (WGS) entry which is preliminary data.</text>
</comment>
<evidence type="ECO:0000313" key="2">
    <source>
        <dbReference type="EMBL" id="MEK8046118.1"/>
    </source>
</evidence>
<dbReference type="RefSeq" id="WP_341398395.1">
    <property type="nucleotide sequence ID" value="NZ_JBBUTI010000004.1"/>
</dbReference>
<dbReference type="Gene3D" id="3.30.70.2970">
    <property type="entry name" value="Protein of unknown function (DUF541), domain 2"/>
    <property type="match status" value="1"/>
</dbReference>
<keyword evidence="1" id="KW-0732">Signal</keyword>
<dbReference type="Proteomes" id="UP001379945">
    <property type="component" value="Unassembled WGS sequence"/>
</dbReference>
<protein>
    <submittedName>
        <fullName evidence="2">SIMPL domain-containing protein</fullName>
    </submittedName>
</protein>
<keyword evidence="3" id="KW-1185">Reference proteome</keyword>
<organism evidence="2 3">
    <name type="scientific">Ideonella margarita</name>
    <dbReference type="NCBI Taxonomy" id="2984191"/>
    <lineage>
        <taxon>Bacteria</taxon>
        <taxon>Pseudomonadati</taxon>
        <taxon>Pseudomonadota</taxon>
        <taxon>Betaproteobacteria</taxon>
        <taxon>Burkholderiales</taxon>
        <taxon>Sphaerotilaceae</taxon>
        <taxon>Ideonella</taxon>
    </lineage>
</organism>
<dbReference type="InterPro" id="IPR052022">
    <property type="entry name" value="26kDa_periplasmic_antigen"/>
</dbReference>
<feature type="signal peptide" evidence="1">
    <location>
        <begin position="1"/>
        <end position="27"/>
    </location>
</feature>
<gene>
    <name evidence="2" type="ORF">AACH00_07180</name>
</gene>
<reference evidence="2 3" key="1">
    <citation type="submission" date="2024-04" db="EMBL/GenBank/DDBJ databases">
        <title>Novel species of the genus Ideonella isolated from streams.</title>
        <authorList>
            <person name="Lu H."/>
        </authorList>
    </citation>
    <scope>NUCLEOTIDE SEQUENCE [LARGE SCALE GENOMIC DNA]</scope>
    <source>
        <strain evidence="2 3">LYT19W</strain>
    </source>
</reference>
<dbReference type="PANTHER" id="PTHR34387:SF1">
    <property type="entry name" value="PERIPLASMIC IMMUNOGENIC PROTEIN"/>
    <property type="match status" value="1"/>
</dbReference>
<name>A0ABU9C2R5_9BURK</name>
<evidence type="ECO:0000256" key="1">
    <source>
        <dbReference type="SAM" id="SignalP"/>
    </source>
</evidence>
<dbReference type="Pfam" id="PF04402">
    <property type="entry name" value="SIMPL"/>
    <property type="match status" value="1"/>
</dbReference>
<sequence>MNSSLRRRAGSALIFGLAGFAGTAATAAEVVPQGVLQLSATATQEAPQDWMRLQLQVTREGADPVAVQSQLKQALDAALAEARKVAKPGQVELQTNGMSVSPRYGQKGTITGWQGRGELLVEGRDMAAISQLSGKFGSMTVGQISYSLSREAREKLEADVTAQAIARFRARAADQAKLFGYAGFELREVSVNSDASVESVQPSFRAKAMLAAAPMADGVPMPVEAGKGTVTTTVSGSVQLK</sequence>
<accession>A0ABU9C2R5</accession>
<dbReference type="Gene3D" id="3.30.110.170">
    <property type="entry name" value="Protein of unknown function (DUF541), domain 1"/>
    <property type="match status" value="1"/>
</dbReference>
<feature type="chain" id="PRO_5047496496" evidence="1">
    <location>
        <begin position="28"/>
        <end position="241"/>
    </location>
</feature>